<name>A0A2T7EZM8_9POAL</name>
<gene>
    <name evidence="2" type="ORF">GQ55_2G462100</name>
</gene>
<protein>
    <submittedName>
        <fullName evidence="2">Uncharacterized protein</fullName>
    </submittedName>
</protein>
<evidence type="ECO:0000313" key="2">
    <source>
        <dbReference type="EMBL" id="PUZ73286.1"/>
    </source>
</evidence>
<dbReference type="Proteomes" id="UP000244336">
    <property type="component" value="Chromosome 2"/>
</dbReference>
<sequence length="114" mass="11682">MSFGCVSGVHLLRLRSRYLAVRRSDPRDGAGLHGCSRGGGGGTAGVAADAAASVTAGRGPAAVRGPVRAGEPSGVRGVEGQEREDLYVRRRGGVPVRVVQGHSPPRRLEQGCLG</sequence>
<dbReference type="Gramene" id="PUZ73286">
    <property type="protein sequence ID" value="PUZ73286"/>
    <property type="gene ID" value="GQ55_2G462100"/>
</dbReference>
<organism evidence="2 3">
    <name type="scientific">Panicum hallii var. hallii</name>
    <dbReference type="NCBI Taxonomy" id="1504633"/>
    <lineage>
        <taxon>Eukaryota</taxon>
        <taxon>Viridiplantae</taxon>
        <taxon>Streptophyta</taxon>
        <taxon>Embryophyta</taxon>
        <taxon>Tracheophyta</taxon>
        <taxon>Spermatophyta</taxon>
        <taxon>Magnoliopsida</taxon>
        <taxon>Liliopsida</taxon>
        <taxon>Poales</taxon>
        <taxon>Poaceae</taxon>
        <taxon>PACMAD clade</taxon>
        <taxon>Panicoideae</taxon>
        <taxon>Panicodae</taxon>
        <taxon>Paniceae</taxon>
        <taxon>Panicinae</taxon>
        <taxon>Panicum</taxon>
        <taxon>Panicum sect. Panicum</taxon>
    </lineage>
</organism>
<evidence type="ECO:0000256" key="1">
    <source>
        <dbReference type="SAM" id="MobiDB-lite"/>
    </source>
</evidence>
<feature type="region of interest" description="Disordered" evidence="1">
    <location>
        <begin position="25"/>
        <end position="44"/>
    </location>
</feature>
<proteinExistence type="predicted"/>
<reference evidence="2 3" key="1">
    <citation type="submission" date="2018-04" db="EMBL/GenBank/DDBJ databases">
        <title>WGS assembly of Panicum hallii var. hallii HAL2.</title>
        <authorList>
            <person name="Lovell J."/>
            <person name="Jenkins J."/>
            <person name="Lowry D."/>
            <person name="Mamidi S."/>
            <person name="Sreedasyam A."/>
            <person name="Weng X."/>
            <person name="Barry K."/>
            <person name="Bonette J."/>
            <person name="Campitelli B."/>
            <person name="Daum C."/>
            <person name="Gordon S."/>
            <person name="Gould B."/>
            <person name="Lipzen A."/>
            <person name="MacQueen A."/>
            <person name="Palacio-Mejia J."/>
            <person name="Plott C."/>
            <person name="Shakirov E."/>
            <person name="Shu S."/>
            <person name="Yoshinaga Y."/>
            <person name="Zane M."/>
            <person name="Rokhsar D."/>
            <person name="Grimwood J."/>
            <person name="Schmutz J."/>
            <person name="Juenger T."/>
        </authorList>
    </citation>
    <scope>NUCLEOTIDE SEQUENCE [LARGE SCALE GENOMIC DNA]</scope>
    <source>
        <strain evidence="3">cv. HAL2</strain>
    </source>
</reference>
<evidence type="ECO:0000313" key="3">
    <source>
        <dbReference type="Proteomes" id="UP000244336"/>
    </source>
</evidence>
<accession>A0A2T7EZM8</accession>
<feature type="region of interest" description="Disordered" evidence="1">
    <location>
        <begin position="57"/>
        <end position="84"/>
    </location>
</feature>
<dbReference type="EMBL" id="CM009750">
    <property type="protein sequence ID" value="PUZ73286.1"/>
    <property type="molecule type" value="Genomic_DNA"/>
</dbReference>
<dbReference type="AlphaFoldDB" id="A0A2T7EZM8"/>
<keyword evidence="3" id="KW-1185">Reference proteome</keyword>